<name>A0A1G2MDT5_9BACT</name>
<gene>
    <name evidence="1" type="ORF">A3C72_01140</name>
</gene>
<accession>A0A1G2MDT5</accession>
<organism evidence="1 2">
    <name type="scientific">Candidatus Taylorbacteria bacterium RIFCSPHIGHO2_02_FULL_43_32b</name>
    <dbReference type="NCBI Taxonomy" id="1802306"/>
    <lineage>
        <taxon>Bacteria</taxon>
        <taxon>Candidatus Tayloriibacteriota</taxon>
    </lineage>
</organism>
<protein>
    <submittedName>
        <fullName evidence="1">Uncharacterized protein</fullName>
    </submittedName>
</protein>
<evidence type="ECO:0000313" key="1">
    <source>
        <dbReference type="EMBL" id="OHA21983.1"/>
    </source>
</evidence>
<comment type="caution">
    <text evidence="1">The sequence shown here is derived from an EMBL/GenBank/DDBJ whole genome shotgun (WGS) entry which is preliminary data.</text>
</comment>
<dbReference type="Proteomes" id="UP000177130">
    <property type="component" value="Unassembled WGS sequence"/>
</dbReference>
<evidence type="ECO:0000313" key="2">
    <source>
        <dbReference type="Proteomes" id="UP000177130"/>
    </source>
</evidence>
<reference evidence="1 2" key="1">
    <citation type="journal article" date="2016" name="Nat. Commun.">
        <title>Thousands of microbial genomes shed light on interconnected biogeochemical processes in an aquifer system.</title>
        <authorList>
            <person name="Anantharaman K."/>
            <person name="Brown C.T."/>
            <person name="Hug L.A."/>
            <person name="Sharon I."/>
            <person name="Castelle C.J."/>
            <person name="Probst A.J."/>
            <person name="Thomas B.C."/>
            <person name="Singh A."/>
            <person name="Wilkins M.J."/>
            <person name="Karaoz U."/>
            <person name="Brodie E.L."/>
            <person name="Williams K.H."/>
            <person name="Hubbard S.S."/>
            <person name="Banfield J.F."/>
        </authorList>
    </citation>
    <scope>NUCLEOTIDE SEQUENCE [LARGE SCALE GENOMIC DNA]</scope>
</reference>
<proteinExistence type="predicted"/>
<dbReference type="EMBL" id="MHRK01000062">
    <property type="protein sequence ID" value="OHA21983.1"/>
    <property type="molecule type" value="Genomic_DNA"/>
</dbReference>
<sequence>MNAKDLTLQGFLEKNLSGRYQISSTSLLMSFGHDEDSAANTESIIVDLEAPPEENALAALVVRYLLCCGFHIEGNVVPLVTPVGWEKISGFPDAQQYTSGAMIRGSSPDLGKVLVQVYHSDSSAAFIKSPIG</sequence>
<dbReference type="AlphaFoldDB" id="A0A1G2MDT5"/>